<evidence type="ECO:0000256" key="4">
    <source>
        <dbReference type="ARBA" id="ARBA00022547"/>
    </source>
</evidence>
<comment type="subunit">
    <text evidence="15">F-type ATPases have 2 components, CF(1) - the catalytic core - and CF(0) - the membrane proton channel. CF(1) and CF(0) have multiple subunits.</text>
</comment>
<dbReference type="AlphaFoldDB" id="A0A0K2TWE1"/>
<evidence type="ECO:0000256" key="10">
    <source>
        <dbReference type="ARBA" id="ARBA00023136"/>
    </source>
</evidence>
<keyword evidence="4 15" id="KW-0138">CF(0)</keyword>
<dbReference type="InterPro" id="IPR008386">
    <property type="entry name" value="ATP_synth_F0_esu_mt"/>
</dbReference>
<evidence type="ECO:0000256" key="2">
    <source>
        <dbReference type="ARBA" id="ARBA00007333"/>
    </source>
</evidence>
<evidence type="ECO:0000256" key="9">
    <source>
        <dbReference type="ARBA" id="ARBA00023128"/>
    </source>
</evidence>
<comment type="subcellular location">
    <subcellularLocation>
        <location evidence="1 15">Mitochondrion inner membrane</location>
    </subcellularLocation>
</comment>
<keyword evidence="3 15" id="KW-0813">Transport</keyword>
<keyword evidence="9 15" id="KW-0496">Mitochondrion</keyword>
<evidence type="ECO:0000256" key="1">
    <source>
        <dbReference type="ARBA" id="ARBA00004273"/>
    </source>
</evidence>
<evidence type="ECO:0000256" key="6">
    <source>
        <dbReference type="ARBA" id="ARBA00022792"/>
    </source>
</evidence>
<keyword evidence="11 15" id="KW-0066">ATP synthesis</keyword>
<proteinExistence type="inferred from homology"/>
<evidence type="ECO:0000256" key="15">
    <source>
        <dbReference type="RuleBase" id="RU367005"/>
    </source>
</evidence>
<evidence type="ECO:0000256" key="13">
    <source>
        <dbReference type="ARBA" id="ARBA00064647"/>
    </source>
</evidence>
<name>A0A0K2TWE1_LEPSM</name>
<keyword evidence="7" id="KW-0007">Acetylation</keyword>
<dbReference type="GO" id="GO:0045259">
    <property type="term" value="C:proton-transporting ATP synthase complex"/>
    <property type="evidence" value="ECO:0007669"/>
    <property type="project" value="UniProtKB-UniRule"/>
</dbReference>
<dbReference type="PANTHER" id="PTHR12427">
    <property type="entry name" value="ATP SYNTHASE E CHAIN, MITOCHONDRIAL"/>
    <property type="match status" value="1"/>
</dbReference>
<evidence type="ECO:0000256" key="14">
    <source>
        <dbReference type="ARBA" id="ARBA00074682"/>
    </source>
</evidence>
<comment type="function">
    <text evidence="12 15">Subunit e, of the mitochondrial membrane ATP synthase complex (F(1)F(0) ATP synthase or Complex V) that produces ATP from ADP in the presence of a proton gradient across the membrane which is generated by electron transport complexes of the respiratory chain. ATP synthase complex consist of a soluble F(1) head domain - the catalytic core - and a membrane F(1) domain - the membrane proton channel. These two domains are linked by a central stalk rotating inside the F(1) region and a stationary peripheral stalk. During catalysis, ATP synthesis in the catalytic domain of F(1) is coupled via a rotary mechanism of the central stalk subunits to proton translocation. In vivo, can only synthesize ATP although its ATP hydrolase activity can be activated artificially in vitro. Part of the complex F(0) domain.</text>
</comment>
<evidence type="ECO:0000256" key="11">
    <source>
        <dbReference type="ARBA" id="ARBA00023310"/>
    </source>
</evidence>
<dbReference type="PANTHER" id="PTHR12427:SF1">
    <property type="entry name" value="ATP SYNTHASE SUBUNIT E, MITOCHONDRIAL"/>
    <property type="match status" value="1"/>
</dbReference>
<comment type="similarity">
    <text evidence="2 15">Belongs to the ATPase e subunit family.</text>
</comment>
<evidence type="ECO:0000256" key="3">
    <source>
        <dbReference type="ARBA" id="ARBA00022448"/>
    </source>
</evidence>
<dbReference type="Pfam" id="PF05680">
    <property type="entry name" value="ATP-synt_E"/>
    <property type="match status" value="1"/>
</dbReference>
<keyword evidence="5 15" id="KW-0375">Hydrogen ion transport</keyword>
<dbReference type="GO" id="GO:0005743">
    <property type="term" value="C:mitochondrial inner membrane"/>
    <property type="evidence" value="ECO:0007669"/>
    <property type="project" value="UniProtKB-SubCell"/>
</dbReference>
<sequence length="89" mass="10135">MMASHIDLGPIGKVSPLVKLCRWTALSLGVYWGIKRYNVHKATEDEIRAYNARMKPVWDLEKAQMKAKSNREQLLILAKETGVVPPPEF</sequence>
<evidence type="ECO:0000256" key="8">
    <source>
        <dbReference type="ARBA" id="ARBA00023065"/>
    </source>
</evidence>
<evidence type="ECO:0000256" key="5">
    <source>
        <dbReference type="ARBA" id="ARBA00022781"/>
    </source>
</evidence>
<dbReference type="OMA" id="MWGSHRY"/>
<dbReference type="EMBL" id="HACA01012804">
    <property type="protein sequence ID" value="CDW30165.1"/>
    <property type="molecule type" value="Transcribed_RNA"/>
</dbReference>
<evidence type="ECO:0000313" key="16">
    <source>
        <dbReference type="EMBL" id="CDW30165.1"/>
    </source>
</evidence>
<dbReference type="GO" id="GO:0015078">
    <property type="term" value="F:proton transmembrane transporter activity"/>
    <property type="evidence" value="ECO:0007669"/>
    <property type="project" value="InterPro"/>
</dbReference>
<reference evidence="16" key="1">
    <citation type="submission" date="2014-05" db="EMBL/GenBank/DDBJ databases">
        <authorList>
            <person name="Chronopoulou M."/>
        </authorList>
    </citation>
    <scope>NUCLEOTIDE SEQUENCE</scope>
    <source>
        <tissue evidence="16">Whole organism</tissue>
    </source>
</reference>
<comment type="subunit">
    <text evidence="13">Component of the ATP synthase complex composed at least of ATP5F1A/subunit alpha, ATP5F1B/subunit beta, ATP5MC1/subunit c (homooctomer), MT-ATP6/subunit a, MT-ATP8/subunit 8, ATP5ME/subunit e, ATP5MF/subunit f, ATP5MG/subunit g, ATP5MK/subunit k, ATP5MJ/subunit j, ATP5F1C/subunit gamma, ATP5F1D/subunit delta, ATP5F1E/subunit epsilon, ATP5PF/subunit F6, ATP5PB/subunit b, ATP5PD/subunit d, ATP5PO/subunit OSCP. ATP synthase complex consists of a soluble F(1) head domain (subunits alpha(3) and beta(3)) - the catalytic core - and a membrane F(0) domain - the membrane proton channel (subunits c, a, 8, e, f, g, k and j). These two domains are linked by a central stalk (subunits gamma, delta, and epsilon) rotating inside the F1 region and a stationary peripheral stalk (subunits F6, b, d, and OSCP).</text>
</comment>
<keyword evidence="6 15" id="KW-0999">Mitochondrion inner membrane</keyword>
<organism evidence="16">
    <name type="scientific">Lepeophtheirus salmonis</name>
    <name type="common">Salmon louse</name>
    <name type="synonym">Caligus salmonis</name>
    <dbReference type="NCBI Taxonomy" id="72036"/>
    <lineage>
        <taxon>Eukaryota</taxon>
        <taxon>Metazoa</taxon>
        <taxon>Ecdysozoa</taxon>
        <taxon>Arthropoda</taxon>
        <taxon>Crustacea</taxon>
        <taxon>Multicrustacea</taxon>
        <taxon>Hexanauplia</taxon>
        <taxon>Copepoda</taxon>
        <taxon>Siphonostomatoida</taxon>
        <taxon>Caligidae</taxon>
        <taxon>Lepeophtheirus</taxon>
    </lineage>
</organism>
<evidence type="ECO:0000256" key="12">
    <source>
        <dbReference type="ARBA" id="ARBA00057306"/>
    </source>
</evidence>
<protein>
    <recommendedName>
        <fullName evidence="14 15">ATP synthase F(0) complex subunit e, mitochondrial</fullName>
    </recommendedName>
</protein>
<dbReference type="GO" id="GO:0015986">
    <property type="term" value="P:proton motive force-driven ATP synthesis"/>
    <property type="evidence" value="ECO:0007669"/>
    <property type="project" value="InterPro"/>
</dbReference>
<keyword evidence="10" id="KW-0472">Membrane</keyword>
<keyword evidence="8 15" id="KW-0406">Ion transport</keyword>
<accession>A0A0K2TWE1</accession>
<evidence type="ECO:0000256" key="7">
    <source>
        <dbReference type="ARBA" id="ARBA00022990"/>
    </source>
</evidence>